<comment type="caution">
    <text evidence="11">Lacks conserved residue(s) required for the propagation of feature annotation.</text>
</comment>
<comment type="catalytic activity">
    <reaction evidence="11">
        <text>sn-glycerol 3-phosphate + NADP(+) = dihydroxyacetone phosphate + NADPH + H(+)</text>
        <dbReference type="Rhea" id="RHEA:11096"/>
        <dbReference type="ChEBI" id="CHEBI:15378"/>
        <dbReference type="ChEBI" id="CHEBI:57597"/>
        <dbReference type="ChEBI" id="CHEBI:57642"/>
        <dbReference type="ChEBI" id="CHEBI:57783"/>
        <dbReference type="ChEBI" id="CHEBI:58349"/>
        <dbReference type="EC" id="1.1.1.94"/>
    </reaction>
</comment>
<keyword evidence="10 11" id="KW-1208">Phospholipid metabolism</keyword>
<keyword evidence="8 11" id="KW-0443">Lipid metabolism</keyword>
<feature type="binding site" evidence="13">
    <location>
        <begin position="225"/>
        <end position="226"/>
    </location>
    <ligand>
        <name>substrate</name>
    </ligand>
</feature>
<dbReference type="GO" id="GO:0051287">
    <property type="term" value="F:NAD binding"/>
    <property type="evidence" value="ECO:0007669"/>
    <property type="project" value="InterPro"/>
</dbReference>
<dbReference type="Proteomes" id="UP000017396">
    <property type="component" value="Chromosome"/>
</dbReference>
<dbReference type="AlphaFoldDB" id="U5QE28"/>
<dbReference type="GO" id="GO:0005975">
    <property type="term" value="P:carbohydrate metabolic process"/>
    <property type="evidence" value="ECO:0007669"/>
    <property type="project" value="InterPro"/>
</dbReference>
<evidence type="ECO:0000256" key="14">
    <source>
        <dbReference type="PIRSR" id="PIRSR000114-3"/>
    </source>
</evidence>
<dbReference type="SUPFAM" id="SSF51735">
    <property type="entry name" value="NAD(P)-binding Rossmann-fold domains"/>
    <property type="match status" value="1"/>
</dbReference>
<evidence type="ECO:0000256" key="1">
    <source>
        <dbReference type="ARBA" id="ARBA00011009"/>
    </source>
</evidence>
<dbReference type="HOGENOM" id="CLU_033449_0_2_3"/>
<feature type="active site" description="Proton acceptor" evidence="11 12">
    <location>
        <position position="161"/>
    </location>
</feature>
<dbReference type="InterPro" id="IPR006168">
    <property type="entry name" value="G3P_DH_NAD-dep"/>
</dbReference>
<evidence type="ECO:0000256" key="7">
    <source>
        <dbReference type="ARBA" id="ARBA00023027"/>
    </source>
</evidence>
<comment type="subcellular location">
    <subcellularLocation>
        <location evidence="11">Cytoplasm</location>
    </subcellularLocation>
</comment>
<dbReference type="GO" id="GO:0008654">
    <property type="term" value="P:phospholipid biosynthetic process"/>
    <property type="evidence" value="ECO:0007669"/>
    <property type="project" value="UniProtKB-KW"/>
</dbReference>
<evidence type="ECO:0000256" key="2">
    <source>
        <dbReference type="ARBA" id="ARBA00022490"/>
    </source>
</evidence>
<dbReference type="GO" id="GO:0046167">
    <property type="term" value="P:glycerol-3-phosphate biosynthetic process"/>
    <property type="evidence" value="ECO:0007669"/>
    <property type="project" value="UniProtKB-UniRule"/>
</dbReference>
<dbReference type="PROSITE" id="PS00957">
    <property type="entry name" value="NAD_G3PDH"/>
    <property type="match status" value="1"/>
</dbReference>
<dbReference type="InterPro" id="IPR036291">
    <property type="entry name" value="NAD(P)-bd_dom_sf"/>
</dbReference>
<dbReference type="GO" id="GO:0005829">
    <property type="term" value="C:cytosol"/>
    <property type="evidence" value="ECO:0007669"/>
    <property type="project" value="TreeGrafter"/>
</dbReference>
<name>U5QE28_GLOK1</name>
<feature type="binding site" evidence="14">
    <location>
        <position position="225"/>
    </location>
    <ligand>
        <name>NAD(+)</name>
        <dbReference type="ChEBI" id="CHEBI:57540"/>
    </ligand>
</feature>
<dbReference type="PANTHER" id="PTHR11728:SF1">
    <property type="entry name" value="GLYCEROL-3-PHOSPHATE DEHYDROGENASE [NAD(+)] 2, CHLOROPLASTIC"/>
    <property type="match status" value="1"/>
</dbReference>
<dbReference type="GO" id="GO:0006650">
    <property type="term" value="P:glycerophospholipid metabolic process"/>
    <property type="evidence" value="ECO:0007669"/>
    <property type="project" value="UniProtKB-UniRule"/>
</dbReference>
<feature type="binding site" evidence="11">
    <location>
        <position position="11"/>
    </location>
    <ligand>
        <name>NADPH</name>
        <dbReference type="ChEBI" id="CHEBI:57783"/>
    </ligand>
</feature>
<feature type="binding site" evidence="11">
    <location>
        <position position="225"/>
    </location>
    <ligand>
        <name>sn-glycerol 3-phosphate</name>
        <dbReference type="ChEBI" id="CHEBI:57597"/>
    </ligand>
</feature>
<dbReference type="NCBIfam" id="NF000940">
    <property type="entry name" value="PRK00094.1-2"/>
    <property type="match status" value="1"/>
</dbReference>
<dbReference type="UniPathway" id="UPA00940"/>
<feature type="binding site" evidence="11">
    <location>
        <position position="161"/>
    </location>
    <ligand>
        <name>sn-glycerol 3-phosphate</name>
        <dbReference type="ChEBI" id="CHEBI:57597"/>
    </ligand>
</feature>
<dbReference type="PANTHER" id="PTHR11728">
    <property type="entry name" value="GLYCEROL-3-PHOSPHATE DEHYDROGENASE"/>
    <property type="match status" value="1"/>
</dbReference>
<evidence type="ECO:0000256" key="3">
    <source>
        <dbReference type="ARBA" id="ARBA00022516"/>
    </source>
</evidence>
<feature type="binding site" evidence="11">
    <location>
        <position position="225"/>
    </location>
    <ligand>
        <name>NADPH</name>
        <dbReference type="ChEBI" id="CHEBI:57783"/>
    </ligand>
</feature>
<dbReference type="FunFam" id="3.40.50.720:FF:001174">
    <property type="entry name" value="Glycerol-3-phosphate dehydrogenase [NAD(P)+]"/>
    <property type="match status" value="1"/>
</dbReference>
<feature type="domain" description="Glycerol-3-phosphate dehydrogenase NAD-dependent N-terminal" evidence="15">
    <location>
        <begin position="37"/>
        <end position="130"/>
    </location>
</feature>
<organism evidence="17 18">
    <name type="scientific">Gloeobacter kilaueensis (strain ATCC BAA-2537 / CCAP 1431/1 / ULC 316 / JS1)</name>
    <dbReference type="NCBI Taxonomy" id="1183438"/>
    <lineage>
        <taxon>Bacteria</taxon>
        <taxon>Bacillati</taxon>
        <taxon>Cyanobacteriota</taxon>
        <taxon>Cyanophyceae</taxon>
        <taxon>Gloeobacterales</taxon>
        <taxon>Gloeobacteraceae</taxon>
        <taxon>Gloeobacter</taxon>
    </lineage>
</organism>
<keyword evidence="7 11" id="KW-0520">NAD</keyword>
<protein>
    <recommendedName>
        <fullName evidence="11">Glycerol-3-phosphate dehydrogenase [NAD(P)+]</fullName>
        <ecNumber evidence="11">1.1.1.94</ecNumber>
    </recommendedName>
    <alternativeName>
        <fullName evidence="11">NAD(P)(+)-dependent glycerol-3-phosphate dehydrogenase</fullName>
    </alternativeName>
    <alternativeName>
        <fullName evidence="11">NAD(P)H-dependent dihydroxyacetone-phosphate reductase</fullName>
    </alternativeName>
</protein>
<dbReference type="EMBL" id="CP003587">
    <property type="protein sequence ID" value="AGY57217.1"/>
    <property type="molecule type" value="Genomic_DNA"/>
</dbReference>
<evidence type="ECO:0000313" key="17">
    <source>
        <dbReference type="EMBL" id="AGY57217.1"/>
    </source>
</evidence>
<evidence type="ECO:0000256" key="13">
    <source>
        <dbReference type="PIRSR" id="PIRSR000114-2"/>
    </source>
</evidence>
<evidence type="ECO:0000256" key="6">
    <source>
        <dbReference type="ARBA" id="ARBA00023002"/>
    </source>
</evidence>
<sequence>MRIAVLGAGSWGTTLAQLATSLDHRVQLWSRTGPLALSAVLADAQVVLSCLPMRAVAGVIEQVAAAGLPPGAILVNTTKGLDATARPASQLWRSAFPDWPLVVLSGPNLAAEVRAGLPAATVVASASPEAARRIQQCFASERFRVYTSGDQLGVELGGVLKNVVAIAAGVSDALGLGANAKAALITRGLAEIIRVGTHWGAQAETFYGLSGLGDLLTTCNSALSRNYQVGFGLGEGRTLSDILAQLVGTAEGVNTASILADYARRVDLEVPITDQVCALLGGERPPQVALAALMSRRLKDES</sequence>
<dbReference type="NCBIfam" id="NF000942">
    <property type="entry name" value="PRK00094.1-4"/>
    <property type="match status" value="1"/>
</dbReference>
<reference evidence="17 18" key="1">
    <citation type="journal article" date="2013" name="PLoS ONE">
        <title>Cultivation and Complete Genome Sequencing of Gloeobacter kilaueensis sp. nov., from a Lava Cave in Kilauea Caldera, Hawai'i.</title>
        <authorList>
            <person name="Saw J.H."/>
            <person name="Schatz M."/>
            <person name="Brown M.V."/>
            <person name="Kunkel D.D."/>
            <person name="Foster J.S."/>
            <person name="Shick H."/>
            <person name="Christensen S."/>
            <person name="Hou S."/>
            <person name="Wan X."/>
            <person name="Donachie S.P."/>
        </authorList>
    </citation>
    <scope>NUCLEOTIDE SEQUENCE [LARGE SCALE GENOMIC DNA]</scope>
    <source>
        <strain evidence="18">JS</strain>
    </source>
</reference>
<feature type="binding site" evidence="11">
    <location>
        <position position="79"/>
    </location>
    <ligand>
        <name>NADPH</name>
        <dbReference type="ChEBI" id="CHEBI:57783"/>
    </ligand>
</feature>
<keyword evidence="2 11" id="KW-0963">Cytoplasm</keyword>
<feature type="binding site" evidence="13">
    <location>
        <position position="79"/>
    </location>
    <ligand>
        <name>substrate</name>
    </ligand>
</feature>
<evidence type="ECO:0000256" key="5">
    <source>
        <dbReference type="ARBA" id="ARBA00022857"/>
    </source>
</evidence>
<dbReference type="KEGG" id="glj:GKIL_0971"/>
<evidence type="ECO:0000313" key="18">
    <source>
        <dbReference type="Proteomes" id="UP000017396"/>
    </source>
</evidence>
<dbReference type="OrthoDB" id="9812273at2"/>
<feature type="binding site" evidence="11">
    <location>
        <position position="106"/>
    </location>
    <ligand>
        <name>sn-glycerol 3-phosphate</name>
        <dbReference type="ChEBI" id="CHEBI:57597"/>
    </ligand>
</feature>
<dbReference type="eggNOG" id="COG0240">
    <property type="taxonomic scope" value="Bacteria"/>
</dbReference>
<feature type="binding site" evidence="11">
    <location>
        <position position="79"/>
    </location>
    <ligand>
        <name>sn-glycerol 3-phosphate</name>
        <dbReference type="ChEBI" id="CHEBI:57597"/>
    </ligand>
</feature>
<feature type="binding site" evidence="11">
    <location>
        <position position="226"/>
    </location>
    <ligand>
        <name>sn-glycerol 3-phosphate</name>
        <dbReference type="ChEBI" id="CHEBI:57597"/>
    </ligand>
</feature>
<keyword evidence="6 11" id="KW-0560">Oxidoreductase</keyword>
<evidence type="ECO:0000256" key="8">
    <source>
        <dbReference type="ARBA" id="ARBA00023098"/>
    </source>
</evidence>
<dbReference type="InterPro" id="IPR008927">
    <property type="entry name" value="6-PGluconate_DH-like_C_sf"/>
</dbReference>
<dbReference type="PATRIC" id="fig|1183438.3.peg.966"/>
<dbReference type="GO" id="GO:0046168">
    <property type="term" value="P:glycerol-3-phosphate catabolic process"/>
    <property type="evidence" value="ECO:0007669"/>
    <property type="project" value="InterPro"/>
</dbReference>
<dbReference type="InterPro" id="IPR013328">
    <property type="entry name" value="6PGD_dom2"/>
</dbReference>
<evidence type="ECO:0000256" key="9">
    <source>
        <dbReference type="ARBA" id="ARBA00023209"/>
    </source>
</evidence>
<comment type="function">
    <text evidence="11">Catalyzes the reduction of the glycolytic intermediate dihydroxyacetone phosphate (DHAP) to sn-glycerol 3-phosphate (G3P), the key precursor for phospholipid synthesis.</text>
</comment>
<keyword evidence="3 11" id="KW-0444">Lipid biosynthesis</keyword>
<evidence type="ECO:0000259" key="16">
    <source>
        <dbReference type="Pfam" id="PF07479"/>
    </source>
</evidence>
<feature type="binding site" evidence="14">
    <location>
        <begin position="7"/>
        <end position="12"/>
    </location>
    <ligand>
        <name>NAD(+)</name>
        <dbReference type="ChEBI" id="CHEBI:57540"/>
    </ligand>
</feature>
<evidence type="ECO:0000256" key="12">
    <source>
        <dbReference type="PIRSR" id="PIRSR000114-1"/>
    </source>
</evidence>
<dbReference type="GO" id="GO:0141153">
    <property type="term" value="F:glycerol-3-phosphate dehydrogenase (NADP+) activity"/>
    <property type="evidence" value="ECO:0007669"/>
    <property type="project" value="RHEA"/>
</dbReference>
<dbReference type="Pfam" id="PF07479">
    <property type="entry name" value="NAD_Gly3P_dh_C"/>
    <property type="match status" value="1"/>
</dbReference>
<dbReference type="EC" id="1.1.1.94" evidence="11"/>
<dbReference type="Gene3D" id="1.10.1040.10">
    <property type="entry name" value="N-(1-d-carboxylethyl)-l-norvaline Dehydrogenase, domain 2"/>
    <property type="match status" value="1"/>
</dbReference>
<keyword evidence="4 11" id="KW-0547">Nucleotide-binding</keyword>
<dbReference type="STRING" id="1183438.GKIL_0971"/>
<evidence type="ECO:0000256" key="11">
    <source>
        <dbReference type="HAMAP-Rule" id="MF_00394"/>
    </source>
</evidence>
<dbReference type="SUPFAM" id="SSF48179">
    <property type="entry name" value="6-phosphogluconate dehydrogenase C-terminal domain-like"/>
    <property type="match status" value="1"/>
</dbReference>
<keyword evidence="5 11" id="KW-0521">NADP</keyword>
<feature type="binding site" evidence="11">
    <location>
        <position position="214"/>
    </location>
    <ligand>
        <name>sn-glycerol 3-phosphate</name>
        <dbReference type="ChEBI" id="CHEBI:57597"/>
    </ligand>
</feature>
<evidence type="ECO:0000256" key="10">
    <source>
        <dbReference type="ARBA" id="ARBA00023264"/>
    </source>
</evidence>
<dbReference type="InterPro" id="IPR011128">
    <property type="entry name" value="G3P_DH_NAD-dep_N"/>
</dbReference>
<proteinExistence type="inferred from homology"/>
<dbReference type="GO" id="GO:0141152">
    <property type="term" value="F:glycerol-3-phosphate dehydrogenase (NAD+) activity"/>
    <property type="evidence" value="ECO:0007669"/>
    <property type="project" value="RHEA"/>
</dbReference>
<evidence type="ECO:0000259" key="15">
    <source>
        <dbReference type="Pfam" id="PF01210"/>
    </source>
</evidence>
<feature type="binding site" evidence="11">
    <location>
        <position position="110"/>
    </location>
    <ligand>
        <name>NADPH</name>
        <dbReference type="ChEBI" id="CHEBI:57783"/>
    </ligand>
</feature>
<evidence type="ECO:0000256" key="4">
    <source>
        <dbReference type="ARBA" id="ARBA00022741"/>
    </source>
</evidence>
<accession>U5QE28</accession>
<feature type="domain" description="Glycerol-3-phosphate dehydrogenase NAD-dependent N-terminal" evidence="15">
    <location>
        <begin position="3"/>
        <end position="32"/>
    </location>
</feature>
<keyword evidence="9 11" id="KW-0594">Phospholipid biosynthesis</keyword>
<dbReference type="FunFam" id="1.10.1040.10:FF:000001">
    <property type="entry name" value="Glycerol-3-phosphate dehydrogenase [NAD(P)+]"/>
    <property type="match status" value="1"/>
</dbReference>
<keyword evidence="18" id="KW-1185">Reference proteome</keyword>
<gene>
    <name evidence="11 17" type="primary">gpsA</name>
    <name evidence="17" type="ORF">GKIL_0971</name>
</gene>
<feature type="binding site" evidence="11">
    <location>
        <position position="251"/>
    </location>
    <ligand>
        <name>NADPH</name>
        <dbReference type="ChEBI" id="CHEBI:57783"/>
    </ligand>
</feature>
<feature type="binding site" evidence="11">
    <location>
        <position position="10"/>
    </location>
    <ligand>
        <name>NADPH</name>
        <dbReference type="ChEBI" id="CHEBI:57783"/>
    </ligand>
</feature>
<feature type="domain" description="Glycerol-3-phosphate dehydrogenase NAD-dependent C-terminal" evidence="16">
    <location>
        <begin position="150"/>
        <end position="290"/>
    </location>
</feature>
<comment type="similarity">
    <text evidence="1 11">Belongs to the NAD-dependent glycerol-3-phosphate dehydrogenase family.</text>
</comment>
<comment type="catalytic activity">
    <reaction evidence="11">
        <text>sn-glycerol 3-phosphate + NAD(+) = dihydroxyacetone phosphate + NADH + H(+)</text>
        <dbReference type="Rhea" id="RHEA:11092"/>
        <dbReference type="ChEBI" id="CHEBI:15378"/>
        <dbReference type="ChEBI" id="CHEBI:57540"/>
        <dbReference type="ChEBI" id="CHEBI:57597"/>
        <dbReference type="ChEBI" id="CHEBI:57642"/>
        <dbReference type="ChEBI" id="CHEBI:57945"/>
        <dbReference type="EC" id="1.1.1.94"/>
    </reaction>
</comment>
<comment type="pathway">
    <text evidence="11">Membrane lipid metabolism; glycerophospholipid metabolism.</text>
</comment>
<dbReference type="InterPro" id="IPR006109">
    <property type="entry name" value="G3P_DH_NAD-dep_C"/>
</dbReference>
<dbReference type="HAMAP" id="MF_00394">
    <property type="entry name" value="NAD_Glyc3P_dehydrog"/>
    <property type="match status" value="1"/>
</dbReference>
<dbReference type="Pfam" id="PF01210">
    <property type="entry name" value="NAD_Gly3P_dh_N"/>
    <property type="match status" value="2"/>
</dbReference>
<dbReference type="NCBIfam" id="NF011212">
    <property type="entry name" value="PRK14619.1"/>
    <property type="match status" value="1"/>
</dbReference>
<dbReference type="RefSeq" id="WP_023172280.1">
    <property type="nucleotide sequence ID" value="NC_022600.1"/>
</dbReference>
<feature type="binding site" evidence="11">
    <location>
        <position position="224"/>
    </location>
    <ligand>
        <name>sn-glycerol 3-phosphate</name>
        <dbReference type="ChEBI" id="CHEBI:57597"/>
    </ligand>
</feature>
<dbReference type="PIRSF" id="PIRSF000114">
    <property type="entry name" value="Glycerol-3-P_dh"/>
    <property type="match status" value="1"/>
</dbReference>
<dbReference type="Gene3D" id="3.40.50.720">
    <property type="entry name" value="NAD(P)-binding Rossmann-like Domain"/>
    <property type="match status" value="2"/>
</dbReference>
<feature type="binding site" evidence="14">
    <location>
        <position position="110"/>
    </location>
    <ligand>
        <name>NAD(+)</name>
        <dbReference type="ChEBI" id="CHEBI:57540"/>
    </ligand>
</feature>
<feature type="binding site" evidence="11">
    <location>
        <position position="31"/>
    </location>
    <ligand>
        <name>NADPH</name>
        <dbReference type="ChEBI" id="CHEBI:57783"/>
    </ligand>
</feature>